<evidence type="ECO:0000256" key="4">
    <source>
        <dbReference type="ARBA" id="ARBA00022679"/>
    </source>
</evidence>
<evidence type="ECO:0000256" key="12">
    <source>
        <dbReference type="RuleBase" id="RU362059"/>
    </source>
</evidence>
<dbReference type="InterPro" id="IPR002213">
    <property type="entry name" value="UDP_glucos_trans"/>
</dbReference>
<dbReference type="Pfam" id="PF00201">
    <property type="entry name" value="UDPGT"/>
    <property type="match status" value="1"/>
</dbReference>
<dbReference type="EC" id="2.4.1.17" evidence="12"/>
<keyword evidence="7 12" id="KW-1133">Transmembrane helix</keyword>
<dbReference type="Gene3D" id="3.40.50.2000">
    <property type="entry name" value="Glycogen Phosphorylase B"/>
    <property type="match status" value="2"/>
</dbReference>
<dbReference type="FunFam" id="3.40.50.2000:FF:000050">
    <property type="entry name" value="UDP-glucuronosyltransferase"/>
    <property type="match status" value="1"/>
</dbReference>
<sequence length="532" mass="60299">SRSLTGHWSSAVQASDFYNMLLSTLLLATIFSTSSCSAASILALLPYNARSHFVVMEPLVLELRRRGHHLTVVSSFPQLRPLENFTDVDFSSRLPSTISSYSLSSIKDKMPNMFRTAVFITKIHLDVCEAVLEDSKLQSILSKKFDLVIGEIFGADCFNYIAYKLNTPFISWVTSTAQPWLAERTGLSDNPSYIPNYFVDYSAEMNFLDRFHNTITLVYAKFVYYFCSDLHSHYLAEKAFKETLPTMEEINRLTSLVLVNSHFTLAQSRPFPPNVVEVAGIHIKETKPLPKDLQELLDSAKDGVILVSFGSLVRVSSLPPQVIRMFLDVFATLPQRVVFKYEEDIPDVPPNIIIRAWLPQTDIIAHPNVRLLITHCGLASTIEAVNFAKPIVAVPFFSDQFQNAKNLVRRGVAVMLDINNLSQQDISHKINAVLSDPSYTENMRRLSQQFRDRPMTALQTAVYWTEYVIRHQGAPHLRPASVSLPLYQYLLLVLVSTLVAIILALYWFITYLCSLICNKRTQIKLKDSNKSE</sequence>
<proteinExistence type="inferred from homology"/>
<gene>
    <name evidence="13" type="ORF">g.26171</name>
</gene>
<evidence type="ECO:0000256" key="9">
    <source>
        <dbReference type="ARBA" id="ARBA00023180"/>
    </source>
</evidence>
<evidence type="ECO:0000256" key="10">
    <source>
        <dbReference type="ARBA" id="ARBA00046288"/>
    </source>
</evidence>
<evidence type="ECO:0000256" key="11">
    <source>
        <dbReference type="RuleBase" id="RU003718"/>
    </source>
</evidence>
<dbReference type="PANTHER" id="PTHR48043">
    <property type="entry name" value="EG:EG0003.4 PROTEIN-RELATED"/>
    <property type="match status" value="1"/>
</dbReference>
<keyword evidence="3 11" id="KW-0328">Glycosyltransferase</keyword>
<evidence type="ECO:0000313" key="13">
    <source>
        <dbReference type="EMBL" id="JAT08930.1"/>
    </source>
</evidence>
<dbReference type="GO" id="GO:0005783">
    <property type="term" value="C:endoplasmic reticulum"/>
    <property type="evidence" value="ECO:0007669"/>
    <property type="project" value="UniProtKB-SubCell"/>
</dbReference>
<protein>
    <recommendedName>
        <fullName evidence="12">UDP-glucuronosyltransferase</fullName>
        <ecNumber evidence="12">2.4.1.17</ecNumber>
    </recommendedName>
</protein>
<evidence type="ECO:0000256" key="8">
    <source>
        <dbReference type="ARBA" id="ARBA00023136"/>
    </source>
</evidence>
<feature type="transmembrane region" description="Helical" evidence="12">
    <location>
        <begin position="486"/>
        <end position="517"/>
    </location>
</feature>
<feature type="non-terminal residue" evidence="13">
    <location>
        <position position="1"/>
    </location>
</feature>
<dbReference type="InterPro" id="IPR050271">
    <property type="entry name" value="UDP-glycosyltransferase"/>
</dbReference>
<evidence type="ECO:0000256" key="3">
    <source>
        <dbReference type="ARBA" id="ARBA00022676"/>
    </source>
</evidence>
<dbReference type="GO" id="GO:0015020">
    <property type="term" value="F:glucuronosyltransferase activity"/>
    <property type="evidence" value="ECO:0007669"/>
    <property type="project" value="UniProtKB-EC"/>
</dbReference>
<dbReference type="GO" id="GO:0016020">
    <property type="term" value="C:membrane"/>
    <property type="evidence" value="ECO:0007669"/>
    <property type="project" value="UniProtKB-SubCell"/>
</dbReference>
<reference evidence="13" key="1">
    <citation type="submission" date="2015-11" db="EMBL/GenBank/DDBJ databases">
        <title>De novo transcriptome assembly of four potential Pierce s Disease insect vectors from Arizona vineyards.</title>
        <authorList>
            <person name="Tassone E.E."/>
        </authorList>
    </citation>
    <scope>NUCLEOTIDE SEQUENCE</scope>
</reference>
<evidence type="ECO:0000256" key="6">
    <source>
        <dbReference type="ARBA" id="ARBA00022824"/>
    </source>
</evidence>
<dbReference type="SUPFAM" id="SSF53756">
    <property type="entry name" value="UDP-Glycosyltransferase/glycogen phosphorylase"/>
    <property type="match status" value="1"/>
</dbReference>
<name>A0A1B6KBV2_9HEMI</name>
<dbReference type="CDD" id="cd03784">
    <property type="entry name" value="GT1_Gtf-like"/>
    <property type="match status" value="1"/>
</dbReference>
<keyword evidence="9" id="KW-0325">Glycoprotein</keyword>
<keyword evidence="8 12" id="KW-0472">Membrane</keyword>
<evidence type="ECO:0000256" key="2">
    <source>
        <dbReference type="ARBA" id="ARBA00009995"/>
    </source>
</evidence>
<keyword evidence="6" id="KW-0256">Endoplasmic reticulum</keyword>
<evidence type="ECO:0000256" key="1">
    <source>
        <dbReference type="ARBA" id="ARBA00004240"/>
    </source>
</evidence>
<comment type="subcellular location">
    <subcellularLocation>
        <location evidence="10">Endomembrane system</location>
        <topology evidence="10">Single-pass type I membrane protein</topology>
    </subcellularLocation>
    <subcellularLocation>
        <location evidence="1">Endoplasmic reticulum</location>
    </subcellularLocation>
    <subcellularLocation>
        <location evidence="12">Membrane</location>
        <topology evidence="12">Single-pass membrane protein</topology>
    </subcellularLocation>
</comment>
<keyword evidence="5 12" id="KW-0812">Transmembrane</keyword>
<keyword evidence="4 11" id="KW-0808">Transferase</keyword>
<dbReference type="InterPro" id="IPR035595">
    <property type="entry name" value="UDP_glycos_trans_CS"/>
</dbReference>
<dbReference type="PROSITE" id="PS00375">
    <property type="entry name" value="UDPGT"/>
    <property type="match status" value="1"/>
</dbReference>
<comment type="similarity">
    <text evidence="2 11">Belongs to the UDP-glycosyltransferase family.</text>
</comment>
<organism evidence="13">
    <name type="scientific">Graphocephala atropunctata</name>
    <dbReference type="NCBI Taxonomy" id="36148"/>
    <lineage>
        <taxon>Eukaryota</taxon>
        <taxon>Metazoa</taxon>
        <taxon>Ecdysozoa</taxon>
        <taxon>Arthropoda</taxon>
        <taxon>Hexapoda</taxon>
        <taxon>Insecta</taxon>
        <taxon>Pterygota</taxon>
        <taxon>Neoptera</taxon>
        <taxon>Paraneoptera</taxon>
        <taxon>Hemiptera</taxon>
        <taxon>Auchenorrhyncha</taxon>
        <taxon>Membracoidea</taxon>
        <taxon>Cicadellidae</taxon>
        <taxon>Cicadellinae</taxon>
        <taxon>Cicadellini</taxon>
        <taxon>Graphocephala</taxon>
    </lineage>
</organism>
<evidence type="ECO:0000256" key="5">
    <source>
        <dbReference type="ARBA" id="ARBA00022692"/>
    </source>
</evidence>
<dbReference type="AlphaFoldDB" id="A0A1B6KBV2"/>
<comment type="catalytic activity">
    <reaction evidence="12">
        <text>glucuronate acceptor + UDP-alpha-D-glucuronate = acceptor beta-D-glucuronoside + UDP + H(+)</text>
        <dbReference type="Rhea" id="RHEA:21032"/>
        <dbReference type="ChEBI" id="CHEBI:15378"/>
        <dbReference type="ChEBI" id="CHEBI:58052"/>
        <dbReference type="ChEBI" id="CHEBI:58223"/>
        <dbReference type="ChEBI" id="CHEBI:132367"/>
        <dbReference type="ChEBI" id="CHEBI:132368"/>
        <dbReference type="EC" id="2.4.1.17"/>
    </reaction>
</comment>
<dbReference type="EMBL" id="GEBQ01031047">
    <property type="protein sequence ID" value="JAT08930.1"/>
    <property type="molecule type" value="Transcribed_RNA"/>
</dbReference>
<dbReference type="PANTHER" id="PTHR48043:SF145">
    <property type="entry name" value="FI06409P-RELATED"/>
    <property type="match status" value="1"/>
</dbReference>
<accession>A0A1B6KBV2</accession>
<evidence type="ECO:0000256" key="7">
    <source>
        <dbReference type="ARBA" id="ARBA00022989"/>
    </source>
</evidence>